<feature type="domain" description="Ketopantoate reductase C-terminal" evidence="1">
    <location>
        <begin position="9"/>
        <end position="60"/>
    </location>
</feature>
<dbReference type="InterPro" id="IPR008927">
    <property type="entry name" value="6-PGluconate_DH-like_C_sf"/>
</dbReference>
<dbReference type="SUPFAM" id="SSF48179">
    <property type="entry name" value="6-phosphogluconate dehydrogenase C-terminal domain-like"/>
    <property type="match status" value="1"/>
</dbReference>
<organism evidence="2">
    <name type="scientific">Desulfurella acetivorans</name>
    <dbReference type="NCBI Taxonomy" id="33002"/>
    <lineage>
        <taxon>Bacteria</taxon>
        <taxon>Pseudomonadati</taxon>
        <taxon>Campylobacterota</taxon>
        <taxon>Desulfurellia</taxon>
        <taxon>Desulfurellales</taxon>
        <taxon>Desulfurellaceae</taxon>
        <taxon>Desulfurella</taxon>
    </lineage>
</organism>
<reference evidence="2" key="1">
    <citation type="journal article" date="2020" name="mSystems">
        <title>Genome- and Community-Level Interaction Insights into Carbon Utilization and Element Cycling Functions of Hydrothermarchaeota in Hydrothermal Sediment.</title>
        <authorList>
            <person name="Zhou Z."/>
            <person name="Liu Y."/>
            <person name="Xu W."/>
            <person name="Pan J."/>
            <person name="Luo Z.H."/>
            <person name="Li M."/>
        </authorList>
    </citation>
    <scope>NUCLEOTIDE SEQUENCE [LARGE SCALE GENOMIC DNA]</scope>
    <source>
        <strain evidence="2">SpSt-972</strain>
    </source>
</reference>
<dbReference type="InterPro" id="IPR013752">
    <property type="entry name" value="KPA_reductase"/>
</dbReference>
<proteinExistence type="predicted"/>
<dbReference type="Pfam" id="PF08546">
    <property type="entry name" value="ApbA_C"/>
    <property type="match status" value="1"/>
</dbReference>
<accession>A0A832ASJ1</accession>
<dbReference type="EMBL" id="DTPL01000125">
    <property type="protein sequence ID" value="HGA37549.1"/>
    <property type="molecule type" value="Genomic_DNA"/>
</dbReference>
<evidence type="ECO:0000259" key="1">
    <source>
        <dbReference type="Pfam" id="PF08546"/>
    </source>
</evidence>
<protein>
    <recommendedName>
        <fullName evidence="1">Ketopantoate reductase C-terminal domain-containing protein</fullName>
    </recommendedName>
</protein>
<comment type="caution">
    <text evidence="2">The sequence shown here is derived from an EMBL/GenBank/DDBJ whole genome shotgun (WGS) entry which is preliminary data.</text>
</comment>
<dbReference type="InterPro" id="IPR013328">
    <property type="entry name" value="6PGD_dom2"/>
</dbReference>
<evidence type="ECO:0000313" key="2">
    <source>
        <dbReference type="EMBL" id="HGA37549.1"/>
    </source>
</evidence>
<dbReference type="Gene3D" id="1.10.1040.10">
    <property type="entry name" value="N-(1-d-carboxylethyl)-l-norvaline Dehydrogenase, domain 2"/>
    <property type="match status" value="1"/>
</dbReference>
<name>A0A832ASJ1_DESAE</name>
<gene>
    <name evidence="2" type="ORF">ENX80_01845</name>
</gene>
<sequence length="72" mass="8372">MINFAKNFKPDVWKASVGEDLRKGKKTEIDYLNGYVVKVAKQKGKIAPYNESLYNIVKILEKTKLYTLDYLK</sequence>
<dbReference type="AlphaFoldDB" id="A0A832ASJ1"/>